<evidence type="ECO:0000256" key="2">
    <source>
        <dbReference type="SAM" id="MobiDB-lite"/>
    </source>
</evidence>
<evidence type="ECO:0000256" key="4">
    <source>
        <dbReference type="SAM" id="SignalP"/>
    </source>
</evidence>
<keyword evidence="8" id="KW-1185">Reference proteome</keyword>
<evidence type="ECO:0000313" key="6">
    <source>
        <dbReference type="EMBL" id="CAL1132492.1"/>
    </source>
</evidence>
<organism evidence="5">
    <name type="scientific">Cladocopium goreaui</name>
    <dbReference type="NCBI Taxonomy" id="2562237"/>
    <lineage>
        <taxon>Eukaryota</taxon>
        <taxon>Sar</taxon>
        <taxon>Alveolata</taxon>
        <taxon>Dinophyceae</taxon>
        <taxon>Suessiales</taxon>
        <taxon>Symbiodiniaceae</taxon>
        <taxon>Cladocopium</taxon>
    </lineage>
</organism>
<evidence type="ECO:0000313" key="7">
    <source>
        <dbReference type="EMBL" id="CAL4766429.1"/>
    </source>
</evidence>
<evidence type="ECO:0000313" key="5">
    <source>
        <dbReference type="EMBL" id="CAI3979117.1"/>
    </source>
</evidence>
<feature type="region of interest" description="Disordered" evidence="2">
    <location>
        <begin position="1464"/>
        <end position="1521"/>
    </location>
</feature>
<keyword evidence="3" id="KW-0812">Transmembrane</keyword>
<evidence type="ECO:0000256" key="1">
    <source>
        <dbReference type="SAM" id="Coils"/>
    </source>
</evidence>
<sequence>MRLVCLALAILHLSAVPQKETPRTESEHWAIQKQLEAGLERQRLRSTRRLQRHNGTKVSLWKDQRVLQAAQSCSSTADCDANDYCMSCDKCAEYHALLPKEQQRRWTCDPCTTGAKICESGKYCTVANDPAEGSCPSSYPGCSAHSECAADEYCFSCQQCEAHISNKGENSSIWRCEPCPSQKGGFCSKLWWCAERKDSITGSCPSLPGCSQHSECKEGDYCESCDLCLQFQASLPEHQRANWPCEPCPTAGGGICEPARLCQLANDGIDRTCPPEKGCNAHVQCLPDEYCMDCDKCAAYRDSLPAAQQAYWPCGYCPTGRGGHCERRVFCSVAEDGVSECPLYEGCFKHQDCKQGEFCWSWKACQEEDVRKTGNCGEKPRKDGFCNPISTCNTRRSIDGTCRGAKACNSHYECGAGLFCVSWTACQQRSPEICGPQPAHRAGVCLPAEHCVHGFHPPLGGECPVWAAQNGTAGGQLAVTEVLKLNSTLMLAVWGQAMNTWQSIRPHQERDLVLAQLHDYQSNVSTKDDSEYVGVYEVTAGRMQLQDQVKLSCPWVEVAIPAHGPRIYEARRYMDEMEMSQKHSECSCILGESGGRCPRGAGYFVASRAPDPPDYCNDVTVSGAPNGLKEILPANILQGLQNCSGFAKVTTTGNFTLESPGASVRFLRLDSFAIEEVQVPADAAVALKFDGQHLRCESAEISACGSLHRDINVPIVLQSFHTGTSPERNRIHLGRYCTSCKAALKRFHPIFFYDSDGQALRNELSLYSMRSDMLRPAKLVDSRFSQPEPGVAESIQGCPVREATTARGVSLAELRGKKELPAADYSLRWCVVQTGSCSITSKVKYCIVGGASGVLIMEAPDHAADPRLPIPDKQGEVHLSAGESLNDLVPVLYSAYDAHLWNALLNGEDVLLEAGPNVGVRPANTHAVSVGGVRIYDAMTRQWHFGGGGFGAERWIEHSQVRDVLFVCTASQKLIAFDTSRSDYQLVKLGEAPEDVQCGRSTSSRDQHLIDFKAGCPALPLELTSVCEALSRKFFSVYIDVEGNRNHLVFFDTTHLDDWHRLSEVHANWEHETDGLGQVLVTQDGTKLLVSWQCSTLYCGTTRRTDTSMPGEHLYVLDLTVGLEKGYAPPVLAAVKIPMSRGSIIRDIQCTQQNLCLLSLSWDGVAVLDVGEGPNQFKVVAQHSATFSGTNSSDAAQWLELADDEHFLRMEVGAQKVVASRHRRNRFYIERWSFDLPGWSNGGKGNLMDSLRFDGVWAVDIDNYVRPFFGSGAPPLYDPAVTAVLKMPRVLWAAVSARPEEFEAKMSKGLQEALHIAPDRIKVLNSKKAPPGAEGVWMEFTLLDGEGPAPSTLLDALFRQVMFVFGAIHQGLIKDEVEGATIERIGPVPISIKHQDRFIHTPPVTDGFFRVTLVLAFVLLASCSLCFFVRSKNSLKKLKEENRRLRDAELRHREMMGNAPVANATGYVIGRPDPLSQGSPSRKDPDARDTTGSLSYVVGNPIQSTSPNAAMTVEGQAESPELQLEEFESATATVRQGKFEYQRRPCSKGPDTSRN</sequence>
<accession>A0A9P1FM59</accession>
<dbReference type="OrthoDB" id="6406428at2759"/>
<feature type="chain" id="PRO_5043272218" evidence="4">
    <location>
        <begin position="16"/>
        <end position="1555"/>
    </location>
</feature>
<dbReference type="Proteomes" id="UP001152797">
    <property type="component" value="Unassembled WGS sequence"/>
</dbReference>
<feature type="region of interest" description="Disordered" evidence="2">
    <location>
        <begin position="1533"/>
        <end position="1555"/>
    </location>
</feature>
<feature type="signal peptide" evidence="4">
    <location>
        <begin position="1"/>
        <end position="15"/>
    </location>
</feature>
<feature type="coiled-coil region" evidence="1">
    <location>
        <begin position="1428"/>
        <end position="1458"/>
    </location>
</feature>
<dbReference type="EMBL" id="CAMXCT010000458">
    <property type="protein sequence ID" value="CAI3979117.1"/>
    <property type="molecule type" value="Genomic_DNA"/>
</dbReference>
<name>A0A9P1FM59_9DINO</name>
<protein>
    <submittedName>
        <fullName evidence="7">TNFR-Cys domain-containing protein</fullName>
    </submittedName>
</protein>
<evidence type="ECO:0000256" key="3">
    <source>
        <dbReference type="SAM" id="Phobius"/>
    </source>
</evidence>
<keyword evidence="3" id="KW-0472">Membrane</keyword>
<gene>
    <name evidence="5" type="ORF">C1SCF055_LOCUS7094</name>
</gene>
<proteinExistence type="predicted"/>
<reference evidence="6" key="2">
    <citation type="submission" date="2024-04" db="EMBL/GenBank/DDBJ databases">
        <authorList>
            <person name="Chen Y."/>
            <person name="Shah S."/>
            <person name="Dougan E. K."/>
            <person name="Thang M."/>
            <person name="Chan C."/>
        </authorList>
    </citation>
    <scope>NUCLEOTIDE SEQUENCE [LARGE SCALE GENOMIC DNA]</scope>
</reference>
<keyword evidence="1" id="KW-0175">Coiled coil</keyword>
<dbReference type="EMBL" id="CAMXCT020000458">
    <property type="protein sequence ID" value="CAL1132492.1"/>
    <property type="molecule type" value="Genomic_DNA"/>
</dbReference>
<keyword evidence="4" id="KW-0732">Signal</keyword>
<dbReference type="EMBL" id="CAMXCT030000458">
    <property type="protein sequence ID" value="CAL4766429.1"/>
    <property type="molecule type" value="Genomic_DNA"/>
</dbReference>
<comment type="caution">
    <text evidence="5">The sequence shown here is derived from an EMBL/GenBank/DDBJ whole genome shotgun (WGS) entry which is preliminary data.</text>
</comment>
<reference evidence="5" key="1">
    <citation type="submission" date="2022-10" db="EMBL/GenBank/DDBJ databases">
        <authorList>
            <person name="Chen Y."/>
            <person name="Dougan E. K."/>
            <person name="Chan C."/>
            <person name="Rhodes N."/>
            <person name="Thang M."/>
        </authorList>
    </citation>
    <scope>NUCLEOTIDE SEQUENCE</scope>
</reference>
<keyword evidence="3" id="KW-1133">Transmembrane helix</keyword>
<evidence type="ECO:0000313" key="8">
    <source>
        <dbReference type="Proteomes" id="UP001152797"/>
    </source>
</evidence>
<feature type="transmembrane region" description="Helical" evidence="3">
    <location>
        <begin position="1407"/>
        <end position="1429"/>
    </location>
</feature>